<comment type="subcellular location">
    <subcellularLocation>
        <location evidence="3">Endomembrane system</location>
        <topology evidence="3">Multi-pass membrane protein</topology>
    </subcellularLocation>
</comment>
<accession>A7I1X4</accession>
<reference evidence="19" key="1">
    <citation type="submission" date="2007-07" db="EMBL/GenBank/DDBJ databases">
        <title>Complete genome sequence of Campylobacter hominis ATCC BAA-381, a commensal isolated from the human gastrointestinal tract.</title>
        <authorList>
            <person name="Fouts D.E."/>
            <person name="Mongodin E.F."/>
            <person name="Puiu D."/>
            <person name="Sebastian Y."/>
            <person name="Miller W.G."/>
            <person name="Mandrell R.E."/>
            <person name="Nelson K.E."/>
        </authorList>
    </citation>
    <scope>NUCLEOTIDE SEQUENCE [LARGE SCALE GENOMIC DNA]</scope>
    <source>
        <strain evidence="19">ATCC BAA-381 / LMG 19568 / NCTC 13146 / CH001A</strain>
    </source>
</reference>
<feature type="transmembrane region" description="Helical" evidence="14">
    <location>
        <begin position="282"/>
        <end position="304"/>
    </location>
</feature>
<comment type="similarity">
    <text evidence="5">Belongs to the STT3 family.</text>
</comment>
<keyword evidence="13" id="KW-0464">Manganese</keyword>
<evidence type="ECO:0000313" key="18">
    <source>
        <dbReference type="EMBL" id="ABS52339.1"/>
    </source>
</evidence>
<comment type="pathway">
    <text evidence="4">Protein modification; protein glycosylation.</text>
</comment>
<feature type="transmembrane region" description="Helical" evidence="14">
    <location>
        <begin position="172"/>
        <end position="190"/>
    </location>
</feature>
<dbReference type="STRING" id="360107.CHAB381_0954"/>
<feature type="domain" description="STT3/PglB/AglB core" evidence="17">
    <location>
        <begin position="472"/>
        <end position="602"/>
    </location>
</feature>
<keyword evidence="10" id="KW-0460">Magnesium</keyword>
<feature type="transmembrane region" description="Helical" evidence="14">
    <location>
        <begin position="31"/>
        <end position="51"/>
    </location>
</feature>
<evidence type="ECO:0000259" key="16">
    <source>
        <dbReference type="Pfam" id="PF18527"/>
    </source>
</evidence>
<evidence type="ECO:0000256" key="9">
    <source>
        <dbReference type="ARBA" id="ARBA00022723"/>
    </source>
</evidence>
<dbReference type="Pfam" id="PF18527">
    <property type="entry name" value="STT3_PglB_C"/>
    <property type="match status" value="1"/>
</dbReference>
<dbReference type="InterPro" id="IPR041563">
    <property type="entry name" value="STT3_PglB_C"/>
</dbReference>
<dbReference type="Gene3D" id="3.40.1380.40">
    <property type="match status" value="1"/>
</dbReference>
<dbReference type="HOGENOM" id="CLU_024679_0_0_7"/>
<dbReference type="eggNOG" id="COG1287">
    <property type="taxonomic scope" value="Bacteria"/>
</dbReference>
<comment type="cofactor">
    <cofactor evidence="1">
        <name>Mn(2+)</name>
        <dbReference type="ChEBI" id="CHEBI:29035"/>
    </cofactor>
</comment>
<keyword evidence="8 14" id="KW-0812">Transmembrane</keyword>
<evidence type="ECO:0000256" key="13">
    <source>
        <dbReference type="ARBA" id="ARBA00023211"/>
    </source>
</evidence>
<keyword evidence="12 14" id="KW-0472">Membrane</keyword>
<feature type="transmembrane region" description="Helical" evidence="14">
    <location>
        <begin position="210"/>
        <end position="232"/>
    </location>
</feature>
<feature type="transmembrane region" description="Helical" evidence="14">
    <location>
        <begin position="244"/>
        <end position="270"/>
    </location>
</feature>
<keyword evidence="19" id="KW-1185">Reference proteome</keyword>
<feature type="transmembrane region" description="Helical" evidence="14">
    <location>
        <begin position="143"/>
        <end position="160"/>
    </location>
</feature>
<evidence type="ECO:0000256" key="12">
    <source>
        <dbReference type="ARBA" id="ARBA00023136"/>
    </source>
</evidence>
<dbReference type="AlphaFoldDB" id="A7I1X4"/>
<dbReference type="InterPro" id="IPR003674">
    <property type="entry name" value="Oligo_trans_STT3"/>
</dbReference>
<sequence length="729" mass="85143">MQDLKNSKFKIDFQRFKFIKFITHFELLSKLSWMIIIAFLFSFSVRLYWVVWANDYPELFWNDDIMINTNDGYAFAEGARDRLAGFHQPNDLSYINFPLSIITAWLVKILPFSFERIILYMSAFFSSLIVIPILLISSEFRCIRAGFIGSLIACVTNSYYNRTMVGYYDTDMLNIVLAMFILWVLIRSTIKNDKFCFIYIGFFVTFYNWWYPSSFSLNSAMLGAFLIYTIVFQRKRVFNFQVMILMLAALISIPLYLKILLLIAITFAFWKKSDFFADTKHLTITGGAVLLLFILNGGLSPILFQLKFYIFRGFADHADILSNADKIVYKFYNVNQTIQESGFVSPEIFMQRISSNVIVFMLSLAGFVLLCFKHKEFLLSLPVLLLGFMAIKAGLRFTIYSVGVMGLGFGYLAYYLIKILQLPKYMQRILLLIITILALYPSIIHIKMYLSASVFYRSEVEILDKYKNIADREDYTLSWWDYGYPIRYYSDTKTLIDGGKHLGNDNFPVSFALFKDQTSAANMARIDVEFTERNFYEKFDDKYKQILLEYNYKPEQMNEFLLSLRSKNLPLPRKTRDVYFYLPDRMLNIFSTVTKFSNLDIMDGKEFPDRTYIVSDNYKVSNSGVEIGNGIRINPDFMSLNFEGQKLPINTLYVTNYDEKGKLKVATNTIDSSSPLFIIVMKDYGRILILDETMLKSTYIQLYVLENYDRDLYEPVILSPVAKIYRLKK</sequence>
<keyword evidence="9" id="KW-0479">Metal-binding</keyword>
<dbReference type="Proteomes" id="UP000002407">
    <property type="component" value="Chromosome"/>
</dbReference>
<dbReference type="Pfam" id="PF02516">
    <property type="entry name" value="STT3"/>
    <property type="match status" value="1"/>
</dbReference>
<feature type="transmembrane region" description="Helical" evidence="14">
    <location>
        <begin position="395"/>
        <end position="417"/>
    </location>
</feature>
<evidence type="ECO:0000256" key="10">
    <source>
        <dbReference type="ARBA" id="ARBA00022842"/>
    </source>
</evidence>
<dbReference type="GO" id="GO:0012505">
    <property type="term" value="C:endomembrane system"/>
    <property type="evidence" value="ECO:0007669"/>
    <property type="project" value="UniProtKB-SubCell"/>
</dbReference>
<dbReference type="PANTHER" id="PTHR13872:SF1">
    <property type="entry name" value="DOLICHYL-DIPHOSPHOOLIGOSACCHARIDE--PROTEIN GLYCOSYLTRANSFERASE SUBUNIT STT3B"/>
    <property type="match status" value="1"/>
</dbReference>
<organism evidence="18 19">
    <name type="scientific">Campylobacter hominis (strain ATCC BAA-381 / DSM 21671 / CCUG 45161 / LMG 19568 / NCTC 13146 / CH001A)</name>
    <dbReference type="NCBI Taxonomy" id="360107"/>
    <lineage>
        <taxon>Bacteria</taxon>
        <taxon>Pseudomonadati</taxon>
        <taxon>Campylobacterota</taxon>
        <taxon>Epsilonproteobacteria</taxon>
        <taxon>Campylobacterales</taxon>
        <taxon>Campylobacteraceae</taxon>
        <taxon>Campylobacter</taxon>
    </lineage>
</organism>
<evidence type="ECO:0000256" key="4">
    <source>
        <dbReference type="ARBA" id="ARBA00004922"/>
    </source>
</evidence>
<feature type="domain" description="STT3 subunit PglB C-terminal" evidence="16">
    <location>
        <begin position="611"/>
        <end position="690"/>
    </location>
</feature>
<evidence type="ECO:0000256" key="2">
    <source>
        <dbReference type="ARBA" id="ARBA00001946"/>
    </source>
</evidence>
<evidence type="ECO:0000256" key="7">
    <source>
        <dbReference type="ARBA" id="ARBA00022679"/>
    </source>
</evidence>
<evidence type="ECO:0000256" key="11">
    <source>
        <dbReference type="ARBA" id="ARBA00022989"/>
    </source>
</evidence>
<evidence type="ECO:0000256" key="14">
    <source>
        <dbReference type="SAM" id="Phobius"/>
    </source>
</evidence>
<evidence type="ECO:0000256" key="1">
    <source>
        <dbReference type="ARBA" id="ARBA00001936"/>
    </source>
</evidence>
<keyword evidence="7" id="KW-0808">Transferase</keyword>
<evidence type="ECO:0000259" key="15">
    <source>
        <dbReference type="Pfam" id="PF02516"/>
    </source>
</evidence>
<dbReference type="InterPro" id="IPR048999">
    <property type="entry name" value="STT3-PglB_core"/>
</dbReference>
<feature type="transmembrane region" description="Helical" evidence="14">
    <location>
        <begin position="92"/>
        <end position="110"/>
    </location>
</feature>
<keyword evidence="11 14" id="KW-1133">Transmembrane helix</keyword>
<comment type="cofactor">
    <cofactor evidence="2">
        <name>Mg(2+)</name>
        <dbReference type="ChEBI" id="CHEBI:18420"/>
    </cofactor>
</comment>
<feature type="transmembrane region" description="Helical" evidence="14">
    <location>
        <begin position="117"/>
        <end position="137"/>
    </location>
</feature>
<dbReference type="UniPathway" id="UPA00378"/>
<evidence type="ECO:0000313" key="19">
    <source>
        <dbReference type="Proteomes" id="UP000002407"/>
    </source>
</evidence>
<evidence type="ECO:0000256" key="8">
    <source>
        <dbReference type="ARBA" id="ARBA00022692"/>
    </source>
</evidence>
<dbReference type="KEGG" id="cha:CHAB381_0954"/>
<keyword evidence="6" id="KW-0328">Glycosyltransferase</keyword>
<protein>
    <submittedName>
        <fullName evidence="18">General glycosylation pathway protein</fullName>
    </submittedName>
</protein>
<evidence type="ECO:0000256" key="6">
    <source>
        <dbReference type="ARBA" id="ARBA00022676"/>
    </source>
</evidence>
<feature type="transmembrane region" description="Helical" evidence="14">
    <location>
        <begin position="429"/>
        <end position="450"/>
    </location>
</feature>
<evidence type="ECO:0000259" key="17">
    <source>
        <dbReference type="Pfam" id="PF21436"/>
    </source>
</evidence>
<dbReference type="Pfam" id="PF21436">
    <property type="entry name" value="STT3-PglB_core"/>
    <property type="match status" value="1"/>
</dbReference>
<dbReference type="CAZy" id="GT66">
    <property type="family name" value="Glycosyltransferase Family 66"/>
</dbReference>
<dbReference type="GO" id="GO:0016020">
    <property type="term" value="C:membrane"/>
    <property type="evidence" value="ECO:0007669"/>
    <property type="project" value="InterPro"/>
</dbReference>
<evidence type="ECO:0000256" key="3">
    <source>
        <dbReference type="ARBA" id="ARBA00004127"/>
    </source>
</evidence>
<feature type="domain" description="Oligosaccharyl transferase STT3 N-terminal" evidence="15">
    <location>
        <begin position="37"/>
        <end position="446"/>
    </location>
</feature>
<dbReference type="PANTHER" id="PTHR13872">
    <property type="entry name" value="DOLICHYL-DIPHOSPHOOLIGOSACCHARIDE--PROTEIN GLYCOSYLTRANSFERASE SUBUNIT"/>
    <property type="match status" value="1"/>
</dbReference>
<evidence type="ECO:0000256" key="5">
    <source>
        <dbReference type="ARBA" id="ARBA00010810"/>
    </source>
</evidence>
<dbReference type="RefSeq" id="WP_012108808.1">
    <property type="nucleotide sequence ID" value="NC_009714.1"/>
</dbReference>
<dbReference type="InterPro" id="IPR048307">
    <property type="entry name" value="STT3_N"/>
</dbReference>
<dbReference type="GO" id="GO:0004576">
    <property type="term" value="F:oligosaccharyl transferase activity"/>
    <property type="evidence" value="ECO:0007669"/>
    <property type="project" value="InterPro"/>
</dbReference>
<dbReference type="EMBL" id="CP000776">
    <property type="protein sequence ID" value="ABS52339.1"/>
    <property type="molecule type" value="Genomic_DNA"/>
</dbReference>
<proteinExistence type="inferred from homology"/>
<name>A7I1X4_CAMHC</name>
<gene>
    <name evidence="18" type="ordered locus">CHAB381_0954</name>
</gene>
<dbReference type="GO" id="GO:0046872">
    <property type="term" value="F:metal ion binding"/>
    <property type="evidence" value="ECO:0007669"/>
    <property type="project" value="UniProtKB-KW"/>
</dbReference>
<feature type="transmembrane region" description="Helical" evidence="14">
    <location>
        <begin position="357"/>
        <end position="375"/>
    </location>
</feature>